<comment type="caution">
    <text evidence="1">The sequence shown here is derived from an EMBL/GenBank/DDBJ whole genome shotgun (WGS) entry which is preliminary data.</text>
</comment>
<dbReference type="AlphaFoldDB" id="A0A2T9ZET4"/>
<evidence type="ECO:0000313" key="2">
    <source>
        <dbReference type="Proteomes" id="UP000245609"/>
    </source>
</evidence>
<proteinExistence type="predicted"/>
<protein>
    <submittedName>
        <fullName evidence="1">Uncharacterized protein</fullName>
    </submittedName>
</protein>
<dbReference type="Proteomes" id="UP000245609">
    <property type="component" value="Unassembled WGS sequence"/>
</dbReference>
<gene>
    <name evidence="1" type="ORF">BB560_002431</name>
</gene>
<organism evidence="1 2">
    <name type="scientific">Smittium megazygosporum</name>
    <dbReference type="NCBI Taxonomy" id="133381"/>
    <lineage>
        <taxon>Eukaryota</taxon>
        <taxon>Fungi</taxon>
        <taxon>Fungi incertae sedis</taxon>
        <taxon>Zoopagomycota</taxon>
        <taxon>Kickxellomycotina</taxon>
        <taxon>Harpellomycetes</taxon>
        <taxon>Harpellales</taxon>
        <taxon>Legeriomycetaceae</taxon>
        <taxon>Smittium</taxon>
    </lineage>
</organism>
<dbReference type="OrthoDB" id="5752263at2759"/>
<sequence>MDESVEKILQQVKRCGDFDKLRNNLLKQFEQCDDYKDFLRYVERAYRSVTFDNQQTLNQLELEKEMDLYLEKKGYWKKIRSTRRRRIEKDEKFKSQAEKNILDAIEILEEKGDLPSHDKKRNSIITDEYDHKKQKQSFENSYTEKVEEIQYRKHHLNSRTLFTGNVVAALLPISQLISTETKRSESHLKFNNILAIVTIVKVDATTKSCSVSLVYDQLKTPVPEYIIGFDSIFSFYKYASVKPKLKTGDAIFFTRSDFENEPHGYYGSSHFYRGTVIKLLGEGNNLSVERIGDSKCFEVDFDSFLMLDQIPSKDIESVAM</sequence>
<dbReference type="EMBL" id="MBFS01000279">
    <property type="protein sequence ID" value="PVV03104.1"/>
    <property type="molecule type" value="Genomic_DNA"/>
</dbReference>
<evidence type="ECO:0000313" key="1">
    <source>
        <dbReference type="EMBL" id="PVV03104.1"/>
    </source>
</evidence>
<keyword evidence="2" id="KW-1185">Reference proteome</keyword>
<name>A0A2T9ZET4_9FUNG</name>
<accession>A0A2T9ZET4</accession>
<reference evidence="1 2" key="1">
    <citation type="journal article" date="2018" name="MBio">
        <title>Comparative Genomics Reveals the Core Gene Toolbox for the Fungus-Insect Symbiosis.</title>
        <authorList>
            <person name="Wang Y."/>
            <person name="Stata M."/>
            <person name="Wang W."/>
            <person name="Stajich J.E."/>
            <person name="White M.M."/>
            <person name="Moncalvo J.M."/>
        </authorList>
    </citation>
    <scope>NUCLEOTIDE SEQUENCE [LARGE SCALE GENOMIC DNA]</scope>
    <source>
        <strain evidence="1 2">SC-DP-2</strain>
    </source>
</reference>